<dbReference type="AlphaFoldDB" id="A0A1J5RGJ2"/>
<comment type="caution">
    <text evidence="6">The sequence shown here is derived from an EMBL/GenBank/DDBJ whole genome shotgun (WGS) entry which is preliminary data.</text>
</comment>
<dbReference type="InterPro" id="IPR036909">
    <property type="entry name" value="Cyt_c-like_dom_sf"/>
</dbReference>
<reference evidence="6" key="1">
    <citation type="submission" date="2016-10" db="EMBL/GenBank/DDBJ databases">
        <title>Sequence of Gallionella enrichment culture.</title>
        <authorList>
            <person name="Poehlein A."/>
            <person name="Muehling M."/>
            <person name="Daniel R."/>
        </authorList>
    </citation>
    <scope>NUCLEOTIDE SEQUENCE</scope>
</reference>
<evidence type="ECO:0000259" key="5">
    <source>
        <dbReference type="PROSITE" id="PS51007"/>
    </source>
</evidence>
<sequence length="265" mass="30065">MSDHDKIYSTKFQDNIERHTVLMFVMIAIAVAVGGIVEIVPLFYLPNTAMSGGNGTYNGTAHKDKEGNVVPMDKIVWNPATSAHKTLEDWQPGDGVRPYKPLELAGRAVYIREGCYLCHSQQIRPFRDEKDRYGHYSIAEESMYDHTFQWGSKRTGPDLARVGGKYSDEWHRRHLSYPREVVPESVMPNFFWLEKMPVNVTETVQAMKVMTIMPFNPVPKSIYTPAYIDGAAAQLEGKTDMDALIAFLQGLGNHVKFEEGVNYRD</sequence>
<dbReference type="NCBIfam" id="NF011055">
    <property type="entry name" value="PRK14487.1"/>
    <property type="match status" value="1"/>
</dbReference>
<keyword evidence="1" id="KW-0349">Heme</keyword>
<dbReference type="NCBIfam" id="TIGR00781">
    <property type="entry name" value="ccoO"/>
    <property type="match status" value="1"/>
</dbReference>
<dbReference type="EMBL" id="MLJW01000171">
    <property type="protein sequence ID" value="OIQ95232.1"/>
    <property type="molecule type" value="Genomic_DNA"/>
</dbReference>
<evidence type="ECO:0000256" key="1">
    <source>
        <dbReference type="ARBA" id="ARBA00022617"/>
    </source>
</evidence>
<organism evidence="6">
    <name type="scientific">mine drainage metagenome</name>
    <dbReference type="NCBI Taxonomy" id="410659"/>
    <lineage>
        <taxon>unclassified sequences</taxon>
        <taxon>metagenomes</taxon>
        <taxon>ecological metagenomes</taxon>
    </lineage>
</organism>
<feature type="transmembrane region" description="Helical" evidence="4">
    <location>
        <begin position="21"/>
        <end position="44"/>
    </location>
</feature>
<dbReference type="Gene3D" id="6.10.250.2250">
    <property type="match status" value="1"/>
</dbReference>
<dbReference type="SUPFAM" id="SSF46626">
    <property type="entry name" value="Cytochrome c"/>
    <property type="match status" value="1"/>
</dbReference>
<dbReference type="GO" id="GO:0046872">
    <property type="term" value="F:metal ion binding"/>
    <property type="evidence" value="ECO:0007669"/>
    <property type="project" value="UniProtKB-KW"/>
</dbReference>
<dbReference type="GO" id="GO:0020037">
    <property type="term" value="F:heme binding"/>
    <property type="evidence" value="ECO:0007669"/>
    <property type="project" value="InterPro"/>
</dbReference>
<evidence type="ECO:0000313" key="6">
    <source>
        <dbReference type="EMBL" id="OIQ95232.1"/>
    </source>
</evidence>
<dbReference type="Gene3D" id="1.10.760.10">
    <property type="entry name" value="Cytochrome c-like domain"/>
    <property type="match status" value="1"/>
</dbReference>
<dbReference type="GO" id="GO:0009055">
    <property type="term" value="F:electron transfer activity"/>
    <property type="evidence" value="ECO:0007669"/>
    <property type="project" value="InterPro"/>
</dbReference>
<dbReference type="InterPro" id="IPR009056">
    <property type="entry name" value="Cyt_c-like_dom"/>
</dbReference>
<accession>A0A1J5RGJ2</accession>
<name>A0A1J5RGJ2_9ZZZZ</name>
<dbReference type="InterPro" id="IPR003468">
    <property type="entry name" value="Cyt_c_oxidase_monohaem-su/FixO"/>
</dbReference>
<evidence type="ECO:0000256" key="3">
    <source>
        <dbReference type="ARBA" id="ARBA00023004"/>
    </source>
</evidence>
<keyword evidence="4" id="KW-0472">Membrane</keyword>
<evidence type="ECO:0000256" key="2">
    <source>
        <dbReference type="ARBA" id="ARBA00022723"/>
    </source>
</evidence>
<feature type="domain" description="Cytochrome c" evidence="5">
    <location>
        <begin position="101"/>
        <end position="252"/>
    </location>
</feature>
<dbReference type="Pfam" id="PF02433">
    <property type="entry name" value="FixO"/>
    <property type="match status" value="1"/>
</dbReference>
<keyword evidence="3" id="KW-0408">Iron</keyword>
<dbReference type="PROSITE" id="PS51007">
    <property type="entry name" value="CYTC"/>
    <property type="match status" value="1"/>
</dbReference>
<proteinExistence type="predicted"/>
<gene>
    <name evidence="6" type="ORF">GALL_228200</name>
</gene>
<keyword evidence="4" id="KW-0812">Transmembrane</keyword>
<evidence type="ECO:0000256" key="4">
    <source>
        <dbReference type="SAM" id="Phobius"/>
    </source>
</evidence>
<keyword evidence="2" id="KW-0479">Metal-binding</keyword>
<protein>
    <submittedName>
        <fullName evidence="6">Cytochrome C oxidase, mono-heme subunit/FixO</fullName>
    </submittedName>
</protein>
<keyword evidence="4" id="KW-1133">Transmembrane helix</keyword>